<keyword evidence="2" id="KW-0732">Signal</keyword>
<gene>
    <name evidence="3" type="ORF">QQS21_012021</name>
</gene>
<evidence type="ECO:0000256" key="1">
    <source>
        <dbReference type="SAM" id="MobiDB-lite"/>
    </source>
</evidence>
<evidence type="ECO:0000313" key="3">
    <source>
        <dbReference type="EMBL" id="KAK2590295.1"/>
    </source>
</evidence>
<comment type="caution">
    <text evidence="3">The sequence shown here is derived from an EMBL/GenBank/DDBJ whole genome shotgun (WGS) entry which is preliminary data.</text>
</comment>
<keyword evidence="4" id="KW-1185">Reference proteome</keyword>
<feature type="region of interest" description="Disordered" evidence="1">
    <location>
        <begin position="129"/>
        <end position="169"/>
    </location>
</feature>
<feature type="compositionally biased region" description="Acidic residues" evidence="1">
    <location>
        <begin position="129"/>
        <end position="147"/>
    </location>
</feature>
<dbReference type="Proteomes" id="UP001251528">
    <property type="component" value="Unassembled WGS sequence"/>
</dbReference>
<evidence type="ECO:0000313" key="4">
    <source>
        <dbReference type="Proteomes" id="UP001251528"/>
    </source>
</evidence>
<organism evidence="3 4">
    <name type="scientific">Conoideocrella luteorostrata</name>
    <dbReference type="NCBI Taxonomy" id="1105319"/>
    <lineage>
        <taxon>Eukaryota</taxon>
        <taxon>Fungi</taxon>
        <taxon>Dikarya</taxon>
        <taxon>Ascomycota</taxon>
        <taxon>Pezizomycotina</taxon>
        <taxon>Sordariomycetes</taxon>
        <taxon>Hypocreomycetidae</taxon>
        <taxon>Hypocreales</taxon>
        <taxon>Clavicipitaceae</taxon>
        <taxon>Conoideocrella</taxon>
    </lineage>
</organism>
<feature type="chain" id="PRO_5042513545" evidence="2">
    <location>
        <begin position="22"/>
        <end position="169"/>
    </location>
</feature>
<reference evidence="3" key="1">
    <citation type="submission" date="2023-06" db="EMBL/GenBank/DDBJ databases">
        <title>Conoideocrella luteorostrata (Hypocreales: Clavicipitaceae), a potential biocontrol fungus for elongate hemlock scale in United States Christmas tree production areas.</title>
        <authorList>
            <person name="Barrett H."/>
            <person name="Lovett B."/>
            <person name="Macias A.M."/>
            <person name="Stajich J.E."/>
            <person name="Kasson M.T."/>
        </authorList>
    </citation>
    <scope>NUCLEOTIDE SEQUENCE</scope>
    <source>
        <strain evidence="3">ARSEF 14590</strain>
    </source>
</reference>
<proteinExistence type="predicted"/>
<evidence type="ECO:0000256" key="2">
    <source>
        <dbReference type="SAM" id="SignalP"/>
    </source>
</evidence>
<accession>A0AAJ0FV97</accession>
<dbReference type="EMBL" id="JASWJB010000457">
    <property type="protein sequence ID" value="KAK2590295.1"/>
    <property type="molecule type" value="Genomic_DNA"/>
</dbReference>
<name>A0AAJ0FV97_9HYPO</name>
<sequence>MVQLVVLAIFAIASEAGFALAWECSTKLHYCGKKLIESGNYTDVLSNALTVAGLIPDDSARNASLFYCKDDSEVIWQQYCDKCVEVWGHSDYCTVMNQSIDAVLSNTLVSEGPDPIDQCNVNQDTVDQDTVDQDNVEQDTVDQDNVEQDTVKQDTVKQDTVKQGTVKQE</sequence>
<feature type="compositionally biased region" description="Basic and acidic residues" evidence="1">
    <location>
        <begin position="149"/>
        <end position="160"/>
    </location>
</feature>
<feature type="signal peptide" evidence="2">
    <location>
        <begin position="1"/>
        <end position="21"/>
    </location>
</feature>
<protein>
    <submittedName>
        <fullName evidence="3">Uncharacterized protein</fullName>
    </submittedName>
</protein>
<dbReference type="AlphaFoldDB" id="A0AAJ0FV97"/>